<accession>A0A561QHM2</accession>
<dbReference type="OrthoDB" id="7678100at2"/>
<dbReference type="EMBL" id="VIWP01000007">
    <property type="protein sequence ID" value="TWF49864.1"/>
    <property type="molecule type" value="Genomic_DNA"/>
</dbReference>
<dbReference type="Proteomes" id="UP000320653">
    <property type="component" value="Unassembled WGS sequence"/>
</dbReference>
<dbReference type="InterPro" id="IPR018968">
    <property type="entry name" value="Phasin"/>
</dbReference>
<evidence type="ECO:0000259" key="1">
    <source>
        <dbReference type="Pfam" id="PF09361"/>
    </source>
</evidence>
<comment type="caution">
    <text evidence="2">The sequence shown here is derived from an EMBL/GenBank/DDBJ whole genome shotgun (WGS) entry which is preliminary data.</text>
</comment>
<reference evidence="2 3" key="1">
    <citation type="submission" date="2019-06" db="EMBL/GenBank/DDBJ databases">
        <title>Sorghum-associated microbial communities from plants grown in Nebraska, USA.</title>
        <authorList>
            <person name="Schachtman D."/>
        </authorList>
    </citation>
    <scope>NUCLEOTIDE SEQUENCE [LARGE SCALE GENOMIC DNA]</scope>
    <source>
        <strain evidence="2 3">1225</strain>
    </source>
</reference>
<dbReference type="Pfam" id="PF09361">
    <property type="entry name" value="Phasin_2"/>
    <property type="match status" value="1"/>
</dbReference>
<feature type="domain" description="Phasin" evidence="1">
    <location>
        <begin position="6"/>
        <end position="96"/>
    </location>
</feature>
<evidence type="ECO:0000313" key="2">
    <source>
        <dbReference type="EMBL" id="TWF49864.1"/>
    </source>
</evidence>
<keyword evidence="3" id="KW-1185">Reference proteome</keyword>
<organism evidence="2 3">
    <name type="scientific">Neorhizobium alkalisoli</name>
    <dbReference type="NCBI Taxonomy" id="528178"/>
    <lineage>
        <taxon>Bacteria</taxon>
        <taxon>Pseudomonadati</taxon>
        <taxon>Pseudomonadota</taxon>
        <taxon>Alphaproteobacteria</taxon>
        <taxon>Hyphomicrobiales</taxon>
        <taxon>Rhizobiaceae</taxon>
        <taxon>Rhizobium/Agrobacterium group</taxon>
        <taxon>Neorhizobium</taxon>
    </lineage>
</organism>
<gene>
    <name evidence="2" type="ORF">FHW37_107231</name>
</gene>
<evidence type="ECO:0000313" key="3">
    <source>
        <dbReference type="Proteomes" id="UP000320653"/>
    </source>
</evidence>
<sequence length="122" mass="13466">MFNFDEINRRNKDVVDGMLQGYSELAKSFQAIATETGDYSRKSMKDATAFVEAVGGAKSVEAVYELQTTYMKSAYEEFVAEADRIGTLYADLAKSVYGRFDVSVPWAPVARAPVAKTKPTTN</sequence>
<protein>
    <submittedName>
        <fullName evidence="2">Phasin protein</fullName>
    </submittedName>
</protein>
<proteinExistence type="predicted"/>
<dbReference type="RefSeq" id="WP_145641184.1">
    <property type="nucleotide sequence ID" value="NZ_VIWP01000007.1"/>
</dbReference>
<dbReference type="AlphaFoldDB" id="A0A561QHM2"/>
<name>A0A561QHM2_9HYPH</name>